<dbReference type="EMBL" id="AP029612">
    <property type="protein sequence ID" value="BFG70404.1"/>
    <property type="molecule type" value="Genomic_DNA"/>
</dbReference>
<feature type="region of interest" description="Disordered" evidence="1">
    <location>
        <begin position="1"/>
        <end position="23"/>
    </location>
</feature>
<accession>A0AAT9GIE6</accession>
<organism evidence="2">
    <name type="scientific">Sediminibacterium sp. KACHI17</name>
    <dbReference type="NCBI Taxonomy" id="1751071"/>
    <lineage>
        <taxon>Bacteria</taxon>
        <taxon>Pseudomonadati</taxon>
        <taxon>Bacteroidota</taxon>
        <taxon>Chitinophagia</taxon>
        <taxon>Chitinophagales</taxon>
        <taxon>Chitinophagaceae</taxon>
        <taxon>Sediminibacterium</taxon>
    </lineage>
</organism>
<proteinExistence type="predicted"/>
<reference evidence="2" key="1">
    <citation type="submission" date="2024-02" db="EMBL/GenBank/DDBJ databases">
        <title>Sediminibacterium planktonica sp. nov. and Sediminibacterium longus sp. nov., isolated from surface lake and river water.</title>
        <authorList>
            <person name="Watanabe K."/>
            <person name="Takemine S."/>
            <person name="Ishii Y."/>
            <person name="Ogata Y."/>
            <person name="Shindo C."/>
            <person name="Suda W."/>
        </authorList>
    </citation>
    <scope>NUCLEOTIDE SEQUENCE</scope>
    <source>
        <strain evidence="2">KACHI17</strain>
    </source>
</reference>
<gene>
    <name evidence="2" type="ORF">KACHI17_12850</name>
</gene>
<sequence>MEQQKEFLEKPKPDNSSQLAETNVKKEKVKIERAVSDKGMALLFGKIGRSGYQEIGLSGYKFINTTLPDILITR</sequence>
<protein>
    <submittedName>
        <fullName evidence="2">Uncharacterized protein</fullName>
    </submittedName>
</protein>
<dbReference type="AlphaFoldDB" id="A0AAT9GIE6"/>
<evidence type="ECO:0000256" key="1">
    <source>
        <dbReference type="SAM" id="MobiDB-lite"/>
    </source>
</evidence>
<evidence type="ECO:0000313" key="2">
    <source>
        <dbReference type="EMBL" id="BFG70404.1"/>
    </source>
</evidence>
<feature type="compositionally biased region" description="Basic and acidic residues" evidence="1">
    <location>
        <begin position="1"/>
        <end position="13"/>
    </location>
</feature>
<name>A0AAT9GIE6_9BACT</name>